<name>A0AAW1UP34_9CUCU</name>
<evidence type="ECO:0000313" key="1">
    <source>
        <dbReference type="EMBL" id="KAK9882516.1"/>
    </source>
</evidence>
<organism evidence="1 2">
    <name type="scientific">Henosepilachna vigintioctopunctata</name>
    <dbReference type="NCBI Taxonomy" id="420089"/>
    <lineage>
        <taxon>Eukaryota</taxon>
        <taxon>Metazoa</taxon>
        <taxon>Ecdysozoa</taxon>
        <taxon>Arthropoda</taxon>
        <taxon>Hexapoda</taxon>
        <taxon>Insecta</taxon>
        <taxon>Pterygota</taxon>
        <taxon>Neoptera</taxon>
        <taxon>Endopterygota</taxon>
        <taxon>Coleoptera</taxon>
        <taxon>Polyphaga</taxon>
        <taxon>Cucujiformia</taxon>
        <taxon>Coccinelloidea</taxon>
        <taxon>Coccinellidae</taxon>
        <taxon>Epilachninae</taxon>
        <taxon>Epilachnini</taxon>
        <taxon>Henosepilachna</taxon>
    </lineage>
</organism>
<proteinExistence type="predicted"/>
<sequence>MSDLRSSIAICPSQTMKIQDESFEAMVQELELYRTQRKSNIMLHGWVEPPQDVSVEVVAQIDIQNVEEILKFVDPDAQLDVRRVFRVGKFNNTSSENSPEFQCSVHHILIRSEQLKKYRKHPNLFVASDCTRQQKDNFKRVTAEFERRKSDGETIQMKFIRGVRTIKPLN</sequence>
<accession>A0AAW1UP34</accession>
<keyword evidence="2" id="KW-1185">Reference proteome</keyword>
<reference evidence="1 2" key="1">
    <citation type="submission" date="2023-03" db="EMBL/GenBank/DDBJ databases">
        <title>Genome insight into feeding habits of ladybird beetles.</title>
        <authorList>
            <person name="Li H.-S."/>
            <person name="Huang Y.-H."/>
            <person name="Pang H."/>
        </authorList>
    </citation>
    <scope>NUCLEOTIDE SEQUENCE [LARGE SCALE GENOMIC DNA]</scope>
    <source>
        <strain evidence="1">SYSU_2023b</strain>
        <tissue evidence="1">Whole body</tissue>
    </source>
</reference>
<dbReference type="EMBL" id="JARQZJ010000077">
    <property type="protein sequence ID" value="KAK9882516.1"/>
    <property type="molecule type" value="Genomic_DNA"/>
</dbReference>
<gene>
    <name evidence="1" type="ORF">WA026_021863</name>
</gene>
<dbReference type="AlphaFoldDB" id="A0AAW1UP34"/>
<comment type="caution">
    <text evidence="1">The sequence shown here is derived from an EMBL/GenBank/DDBJ whole genome shotgun (WGS) entry which is preliminary data.</text>
</comment>
<dbReference type="Proteomes" id="UP001431783">
    <property type="component" value="Unassembled WGS sequence"/>
</dbReference>
<protein>
    <submittedName>
        <fullName evidence="1">Uncharacterized protein</fullName>
    </submittedName>
</protein>
<evidence type="ECO:0000313" key="2">
    <source>
        <dbReference type="Proteomes" id="UP001431783"/>
    </source>
</evidence>